<evidence type="ECO:0000256" key="3">
    <source>
        <dbReference type="ARBA" id="ARBA00022448"/>
    </source>
</evidence>
<comment type="caution">
    <text evidence="9">The sequence shown here is derived from an EMBL/GenBank/DDBJ whole genome shotgun (WGS) entry which is preliminary data.</text>
</comment>
<evidence type="ECO:0000256" key="7">
    <source>
        <dbReference type="SAM" id="Phobius"/>
    </source>
</evidence>
<evidence type="ECO:0000259" key="8">
    <source>
        <dbReference type="Pfam" id="PF01061"/>
    </source>
</evidence>
<feature type="transmembrane region" description="Helical" evidence="7">
    <location>
        <begin position="138"/>
        <end position="171"/>
    </location>
</feature>
<dbReference type="EMBL" id="JARIHO010000115">
    <property type="protein sequence ID" value="KAJ7302489.1"/>
    <property type="molecule type" value="Genomic_DNA"/>
</dbReference>
<keyword evidence="4 7" id="KW-0812">Transmembrane</keyword>
<accession>A0AAD6Z015</accession>
<dbReference type="InterPro" id="IPR052215">
    <property type="entry name" value="Plant_ABCG"/>
</dbReference>
<feature type="transmembrane region" description="Helical" evidence="7">
    <location>
        <begin position="34"/>
        <end position="51"/>
    </location>
</feature>
<reference evidence="9" key="1">
    <citation type="submission" date="2023-03" db="EMBL/GenBank/DDBJ databases">
        <title>Massive genome expansion in bonnet fungi (Mycena s.s.) driven by repeated elements and novel gene families across ecological guilds.</title>
        <authorList>
            <consortium name="Lawrence Berkeley National Laboratory"/>
            <person name="Harder C.B."/>
            <person name="Miyauchi S."/>
            <person name="Viragh M."/>
            <person name="Kuo A."/>
            <person name="Thoen E."/>
            <person name="Andreopoulos B."/>
            <person name="Lu D."/>
            <person name="Skrede I."/>
            <person name="Drula E."/>
            <person name="Henrissat B."/>
            <person name="Morin E."/>
            <person name="Kohler A."/>
            <person name="Barry K."/>
            <person name="LaButti K."/>
            <person name="Morin E."/>
            <person name="Salamov A."/>
            <person name="Lipzen A."/>
            <person name="Mereny Z."/>
            <person name="Hegedus B."/>
            <person name="Baldrian P."/>
            <person name="Stursova M."/>
            <person name="Weitz H."/>
            <person name="Taylor A."/>
            <person name="Grigoriev I.V."/>
            <person name="Nagy L.G."/>
            <person name="Martin F."/>
            <person name="Kauserud H."/>
        </authorList>
    </citation>
    <scope>NUCLEOTIDE SEQUENCE</scope>
    <source>
        <strain evidence="9">CBHHK002</strain>
    </source>
</reference>
<evidence type="ECO:0000313" key="10">
    <source>
        <dbReference type="Proteomes" id="UP001218218"/>
    </source>
</evidence>
<dbReference type="PANTHER" id="PTHR48042:SF11">
    <property type="entry name" value="ABC TRANSPORTER G FAMILY MEMBER 11"/>
    <property type="match status" value="1"/>
</dbReference>
<dbReference type="GO" id="GO:0140359">
    <property type="term" value="F:ABC-type transporter activity"/>
    <property type="evidence" value="ECO:0007669"/>
    <property type="project" value="InterPro"/>
</dbReference>
<organism evidence="9 10">
    <name type="scientific">Mycena albidolilacea</name>
    <dbReference type="NCBI Taxonomy" id="1033008"/>
    <lineage>
        <taxon>Eukaryota</taxon>
        <taxon>Fungi</taxon>
        <taxon>Dikarya</taxon>
        <taxon>Basidiomycota</taxon>
        <taxon>Agaricomycotina</taxon>
        <taxon>Agaricomycetes</taxon>
        <taxon>Agaricomycetidae</taxon>
        <taxon>Agaricales</taxon>
        <taxon>Marasmiineae</taxon>
        <taxon>Mycenaceae</taxon>
        <taxon>Mycena</taxon>
    </lineage>
</organism>
<sequence length="172" mass="19030">MHDGRRPPLRVSAWLLPSLYPPRSPGIGSLTDDFFGGVWMGSMLATIWIRLRTADSTINDRLSVHFYSVAFLAFMSVAGIPGSLEERAVYYRETKNGLYTTLPFVLANTLVGMPFLGVCTLLFTLISASTRRVAFFRFLAFLYLAILVAKSQMLLVAALMPMFVAALVIGLL</sequence>
<name>A0AAD6Z015_9AGAR</name>
<feature type="transmembrane region" description="Helical" evidence="7">
    <location>
        <begin position="63"/>
        <end position="84"/>
    </location>
</feature>
<evidence type="ECO:0000256" key="2">
    <source>
        <dbReference type="ARBA" id="ARBA00005814"/>
    </source>
</evidence>
<evidence type="ECO:0000256" key="5">
    <source>
        <dbReference type="ARBA" id="ARBA00022989"/>
    </source>
</evidence>
<gene>
    <name evidence="9" type="ORF">DFH08DRAFT_977763</name>
</gene>
<proteinExistence type="inferred from homology"/>
<keyword evidence="5 7" id="KW-1133">Transmembrane helix</keyword>
<evidence type="ECO:0000256" key="1">
    <source>
        <dbReference type="ARBA" id="ARBA00004141"/>
    </source>
</evidence>
<dbReference type="InterPro" id="IPR013525">
    <property type="entry name" value="ABC2_TM"/>
</dbReference>
<keyword evidence="3" id="KW-0813">Transport</keyword>
<keyword evidence="10" id="KW-1185">Reference proteome</keyword>
<feature type="transmembrane region" description="Helical" evidence="7">
    <location>
        <begin position="104"/>
        <end position="126"/>
    </location>
</feature>
<comment type="subcellular location">
    <subcellularLocation>
        <location evidence="1">Membrane</location>
        <topology evidence="1">Multi-pass membrane protein</topology>
    </subcellularLocation>
</comment>
<evidence type="ECO:0000256" key="4">
    <source>
        <dbReference type="ARBA" id="ARBA00022692"/>
    </source>
</evidence>
<dbReference type="Pfam" id="PF01061">
    <property type="entry name" value="ABC2_membrane"/>
    <property type="match status" value="1"/>
</dbReference>
<dbReference type="AlphaFoldDB" id="A0AAD6Z015"/>
<comment type="similarity">
    <text evidence="2">Belongs to the ABC transporter superfamily. ABCG family. Eye pigment precursor importer (TC 3.A.1.204) subfamily.</text>
</comment>
<evidence type="ECO:0000256" key="6">
    <source>
        <dbReference type="ARBA" id="ARBA00023136"/>
    </source>
</evidence>
<evidence type="ECO:0000313" key="9">
    <source>
        <dbReference type="EMBL" id="KAJ7302489.1"/>
    </source>
</evidence>
<protein>
    <recommendedName>
        <fullName evidence="8">ABC-2 type transporter transmembrane domain-containing protein</fullName>
    </recommendedName>
</protein>
<dbReference type="PANTHER" id="PTHR48042">
    <property type="entry name" value="ABC TRANSPORTER G FAMILY MEMBER 11"/>
    <property type="match status" value="1"/>
</dbReference>
<dbReference type="Proteomes" id="UP001218218">
    <property type="component" value="Unassembled WGS sequence"/>
</dbReference>
<keyword evidence="6 7" id="KW-0472">Membrane</keyword>
<dbReference type="GO" id="GO:0016020">
    <property type="term" value="C:membrane"/>
    <property type="evidence" value="ECO:0007669"/>
    <property type="project" value="UniProtKB-SubCell"/>
</dbReference>
<feature type="domain" description="ABC-2 type transporter transmembrane" evidence="8">
    <location>
        <begin position="36"/>
        <end position="170"/>
    </location>
</feature>